<dbReference type="PANTHER" id="PTHR15305:SF0">
    <property type="entry name" value="MELANOMA ANTIGEN RECOGNIZED BY T-CELLS 1"/>
    <property type="match status" value="1"/>
</dbReference>
<dbReference type="Ensembl" id="ENSCMIT00000022895.1">
    <property type="protein sequence ID" value="ENSCMIP00000022507.1"/>
    <property type="gene ID" value="ENSCMIG00000010137.1"/>
</dbReference>
<dbReference type="InParanoid" id="A0A4W3I1E1"/>
<dbReference type="GeneTree" id="ENSGT00390000009531"/>
<protein>
    <recommendedName>
        <fullName evidence="5">Melanoma antigen recognized by T-cells 1</fullName>
    </recommendedName>
</protein>
<organism evidence="3 4">
    <name type="scientific">Callorhinchus milii</name>
    <name type="common">Ghost shark</name>
    <dbReference type="NCBI Taxonomy" id="7868"/>
    <lineage>
        <taxon>Eukaryota</taxon>
        <taxon>Metazoa</taxon>
        <taxon>Chordata</taxon>
        <taxon>Craniata</taxon>
        <taxon>Vertebrata</taxon>
        <taxon>Chondrichthyes</taxon>
        <taxon>Holocephali</taxon>
        <taxon>Chimaeriformes</taxon>
        <taxon>Callorhinchidae</taxon>
        <taxon>Callorhinchus</taxon>
    </lineage>
</organism>
<keyword evidence="2" id="KW-0472">Membrane</keyword>
<dbReference type="AlphaFoldDB" id="A0A4W3I1E1"/>
<dbReference type="Pfam" id="PF14991">
    <property type="entry name" value="MLANA"/>
    <property type="match status" value="1"/>
</dbReference>
<accession>A0A4W3I1E1</accession>
<keyword evidence="4" id="KW-1185">Reference proteome</keyword>
<evidence type="ECO:0008006" key="5">
    <source>
        <dbReference type="Google" id="ProtNLM"/>
    </source>
</evidence>
<dbReference type="InterPro" id="IPR029242">
    <property type="entry name" value="MLANA"/>
</dbReference>
<reference evidence="4" key="1">
    <citation type="journal article" date="2006" name="Science">
        <title>Ancient noncoding elements conserved in the human genome.</title>
        <authorList>
            <person name="Venkatesh B."/>
            <person name="Kirkness E.F."/>
            <person name="Loh Y.H."/>
            <person name="Halpern A.L."/>
            <person name="Lee A.P."/>
            <person name="Johnson J."/>
            <person name="Dandona N."/>
            <person name="Viswanathan L.D."/>
            <person name="Tay A."/>
            <person name="Venter J.C."/>
            <person name="Strausberg R.L."/>
            <person name="Brenner S."/>
        </authorList>
    </citation>
    <scope>NUCLEOTIDE SEQUENCE [LARGE SCALE GENOMIC DNA]</scope>
</reference>
<dbReference type="KEGG" id="cmk:103187156"/>
<reference evidence="4" key="2">
    <citation type="journal article" date="2007" name="PLoS Biol.">
        <title>Survey sequencing and comparative analysis of the elephant shark (Callorhinchus milii) genome.</title>
        <authorList>
            <person name="Venkatesh B."/>
            <person name="Kirkness E.F."/>
            <person name="Loh Y.H."/>
            <person name="Halpern A.L."/>
            <person name="Lee A.P."/>
            <person name="Johnson J."/>
            <person name="Dandona N."/>
            <person name="Viswanathan L.D."/>
            <person name="Tay A."/>
            <person name="Venter J.C."/>
            <person name="Strausberg R.L."/>
            <person name="Brenner S."/>
        </authorList>
    </citation>
    <scope>NUCLEOTIDE SEQUENCE [LARGE SCALE GENOMIC DNA]</scope>
</reference>
<dbReference type="Proteomes" id="UP000314986">
    <property type="component" value="Unassembled WGS sequence"/>
</dbReference>
<reference evidence="3" key="4">
    <citation type="submission" date="2025-08" db="UniProtKB">
        <authorList>
            <consortium name="Ensembl"/>
        </authorList>
    </citation>
    <scope>IDENTIFICATION</scope>
</reference>
<dbReference type="OMA" id="YPKKGHN"/>
<sequence>MPKQDFTLQGVFGLGRDGPYLRAEEAIGIGLLVLILAILLIIGCWYYKRRNGYMMLQNQLMSDNAIRSSVVPSNHNQEATTLEPKALLNEYTDLNLTPDAPPAYEKNTPELLPPPYSP</sequence>
<keyword evidence="2" id="KW-1133">Transmembrane helix</keyword>
<gene>
    <name evidence="3" type="primary">mlana</name>
</gene>
<dbReference type="STRING" id="7868.ENSCMIP00000022507"/>
<keyword evidence="2" id="KW-0812">Transmembrane</keyword>
<feature type="transmembrane region" description="Helical" evidence="2">
    <location>
        <begin position="26"/>
        <end position="47"/>
    </location>
</feature>
<reference evidence="4" key="3">
    <citation type="journal article" date="2014" name="Nature">
        <title>Elephant shark genome provides unique insights into gnathostome evolution.</title>
        <authorList>
            <consortium name="International Elephant Shark Genome Sequencing Consortium"/>
            <person name="Venkatesh B."/>
            <person name="Lee A.P."/>
            <person name="Ravi V."/>
            <person name="Maurya A.K."/>
            <person name="Lian M.M."/>
            <person name="Swann J.B."/>
            <person name="Ohta Y."/>
            <person name="Flajnik M.F."/>
            <person name="Sutoh Y."/>
            <person name="Kasahara M."/>
            <person name="Hoon S."/>
            <person name="Gangu V."/>
            <person name="Roy S.W."/>
            <person name="Irimia M."/>
            <person name="Korzh V."/>
            <person name="Kondrychyn I."/>
            <person name="Lim Z.W."/>
            <person name="Tay B.H."/>
            <person name="Tohari S."/>
            <person name="Kong K.W."/>
            <person name="Ho S."/>
            <person name="Lorente-Galdos B."/>
            <person name="Quilez J."/>
            <person name="Marques-Bonet T."/>
            <person name="Raney B.J."/>
            <person name="Ingham P.W."/>
            <person name="Tay A."/>
            <person name="Hillier L.W."/>
            <person name="Minx P."/>
            <person name="Boehm T."/>
            <person name="Wilson R.K."/>
            <person name="Brenner S."/>
            <person name="Warren W.C."/>
        </authorList>
    </citation>
    <scope>NUCLEOTIDE SEQUENCE [LARGE SCALE GENOMIC DNA]</scope>
</reference>
<reference evidence="3" key="5">
    <citation type="submission" date="2025-09" db="UniProtKB">
        <authorList>
            <consortium name="Ensembl"/>
        </authorList>
    </citation>
    <scope>IDENTIFICATION</scope>
</reference>
<dbReference type="OrthoDB" id="9946040at2759"/>
<evidence type="ECO:0000256" key="2">
    <source>
        <dbReference type="SAM" id="Phobius"/>
    </source>
</evidence>
<name>A0A4W3I1E1_CALMI</name>
<proteinExistence type="predicted"/>
<feature type="region of interest" description="Disordered" evidence="1">
    <location>
        <begin position="94"/>
        <end position="118"/>
    </location>
</feature>
<evidence type="ECO:0000313" key="3">
    <source>
        <dbReference type="Ensembl" id="ENSCMIP00000022507.1"/>
    </source>
</evidence>
<dbReference type="GeneID" id="103187156"/>
<dbReference type="GO" id="GO:0042470">
    <property type="term" value="C:melanosome"/>
    <property type="evidence" value="ECO:0007669"/>
    <property type="project" value="InterPro"/>
</dbReference>
<dbReference type="PANTHER" id="PTHR15305">
    <property type="entry name" value="MELANOMA ANTIGEN RECOGNIZED BY T-CELLS 1"/>
    <property type="match status" value="1"/>
</dbReference>
<evidence type="ECO:0000313" key="4">
    <source>
        <dbReference type="Proteomes" id="UP000314986"/>
    </source>
</evidence>
<evidence type="ECO:0000256" key="1">
    <source>
        <dbReference type="SAM" id="MobiDB-lite"/>
    </source>
</evidence>
<dbReference type="CTD" id="2315"/>